<dbReference type="Proteomes" id="UP000297948">
    <property type="component" value="Unassembled WGS sequence"/>
</dbReference>
<reference evidence="2 3" key="1">
    <citation type="submission" date="2019-03" db="EMBL/GenBank/DDBJ databases">
        <authorList>
            <person name="Gonzalez-Pimentel J.L."/>
        </authorList>
    </citation>
    <scope>NUCLEOTIDE SEQUENCE [LARGE SCALE GENOMIC DNA]</scope>
    <source>
        <strain evidence="2 3">JCM 31289</strain>
    </source>
</reference>
<name>A0A4Z0GCJ2_9ACTN</name>
<dbReference type="Pfam" id="PF25232">
    <property type="entry name" value="DUF7848"/>
    <property type="match status" value="1"/>
</dbReference>
<proteinExistence type="predicted"/>
<sequence length="100" mass="11204">MTTRMRYVEMRLGPDPVAEPYIIEVQCTSCEAASTPAPEQVPGEQRDKAEEWALAHTGKADAEGRHHTGYRVTVTMFWRVTPSEDIDPPVVRCSESNKAE</sequence>
<accession>A0A4Z0GCJ2</accession>
<dbReference type="RefSeq" id="WP_135341705.1">
    <property type="nucleotide sequence ID" value="NZ_JBHLTX010000053.1"/>
</dbReference>
<dbReference type="EMBL" id="SRID01000367">
    <property type="protein sequence ID" value="TGA93171.1"/>
    <property type="molecule type" value="Genomic_DNA"/>
</dbReference>
<feature type="domain" description="DUF7848" evidence="1">
    <location>
        <begin position="2"/>
        <end position="84"/>
    </location>
</feature>
<comment type="caution">
    <text evidence="2">The sequence shown here is derived from an EMBL/GenBank/DDBJ whole genome shotgun (WGS) entry which is preliminary data.</text>
</comment>
<evidence type="ECO:0000313" key="3">
    <source>
        <dbReference type="Proteomes" id="UP000297948"/>
    </source>
</evidence>
<protein>
    <recommendedName>
        <fullName evidence="1">DUF7848 domain-containing protein</fullName>
    </recommendedName>
</protein>
<evidence type="ECO:0000259" key="1">
    <source>
        <dbReference type="Pfam" id="PF25232"/>
    </source>
</evidence>
<dbReference type="OrthoDB" id="4236662at2"/>
<keyword evidence="3" id="KW-1185">Reference proteome</keyword>
<dbReference type="InterPro" id="IPR057170">
    <property type="entry name" value="DUF7848"/>
</dbReference>
<evidence type="ECO:0000313" key="2">
    <source>
        <dbReference type="EMBL" id="TGA93171.1"/>
    </source>
</evidence>
<dbReference type="AlphaFoldDB" id="A0A4Z0GCJ2"/>
<gene>
    <name evidence="2" type="ORF">E4099_26810</name>
</gene>
<organism evidence="2 3">
    <name type="scientific">Streptomyces palmae</name>
    <dbReference type="NCBI Taxonomy" id="1701085"/>
    <lineage>
        <taxon>Bacteria</taxon>
        <taxon>Bacillati</taxon>
        <taxon>Actinomycetota</taxon>
        <taxon>Actinomycetes</taxon>
        <taxon>Kitasatosporales</taxon>
        <taxon>Streptomycetaceae</taxon>
        <taxon>Streptomyces</taxon>
    </lineage>
</organism>